<dbReference type="STRING" id="1618659.UV11_C0045G0005"/>
<feature type="domain" description="Transcriptional repressor PaaX-like central Cas2-like" evidence="7">
    <location>
        <begin position="107"/>
        <end position="180"/>
    </location>
</feature>
<dbReference type="InterPro" id="IPR048846">
    <property type="entry name" value="PaaX-like_central"/>
</dbReference>
<protein>
    <submittedName>
        <fullName evidence="8">Transcriptional regulator, PaaX family</fullName>
    </submittedName>
</protein>
<keyword evidence="1" id="KW-0540">Nuclease</keyword>
<evidence type="ECO:0000256" key="3">
    <source>
        <dbReference type="ARBA" id="ARBA00022759"/>
    </source>
</evidence>
<keyword evidence="4" id="KW-0378">Hydrolase</keyword>
<dbReference type="Proteomes" id="UP000034036">
    <property type="component" value="Unassembled WGS sequence"/>
</dbReference>
<dbReference type="GO" id="GO:0043571">
    <property type="term" value="P:maintenance of CRISPR repeat elements"/>
    <property type="evidence" value="ECO:0007669"/>
    <property type="project" value="InterPro"/>
</dbReference>
<evidence type="ECO:0000256" key="6">
    <source>
        <dbReference type="ARBA" id="ARBA00023118"/>
    </source>
</evidence>
<evidence type="ECO:0000256" key="1">
    <source>
        <dbReference type="ARBA" id="ARBA00022722"/>
    </source>
</evidence>
<dbReference type="EMBL" id="LCDF01000045">
    <property type="protein sequence ID" value="KKS45596.1"/>
    <property type="molecule type" value="Genomic_DNA"/>
</dbReference>
<keyword evidence="5" id="KW-0460">Magnesium</keyword>
<dbReference type="SUPFAM" id="SSF143430">
    <property type="entry name" value="TTP0101/SSO1404-like"/>
    <property type="match status" value="1"/>
</dbReference>
<keyword evidence="3" id="KW-0255">Endonuclease</keyword>
<comment type="caution">
    <text evidence="8">The sequence shown here is derived from an EMBL/GenBank/DDBJ whole genome shotgun (WGS) entry which is preliminary data.</text>
</comment>
<evidence type="ECO:0000256" key="5">
    <source>
        <dbReference type="ARBA" id="ARBA00022842"/>
    </source>
</evidence>
<evidence type="ECO:0000256" key="4">
    <source>
        <dbReference type="ARBA" id="ARBA00022801"/>
    </source>
</evidence>
<reference evidence="8 9" key="1">
    <citation type="journal article" date="2015" name="Nature">
        <title>rRNA introns, odd ribosomes, and small enigmatic genomes across a large radiation of phyla.</title>
        <authorList>
            <person name="Brown C.T."/>
            <person name="Hug L.A."/>
            <person name="Thomas B.C."/>
            <person name="Sharon I."/>
            <person name="Castelle C.J."/>
            <person name="Singh A."/>
            <person name="Wilkins M.J."/>
            <person name="Williams K.H."/>
            <person name="Banfield J.F."/>
        </authorList>
    </citation>
    <scope>NUCLEOTIDE SEQUENCE [LARGE SCALE GENOMIC DNA]</scope>
</reference>
<evidence type="ECO:0000256" key="2">
    <source>
        <dbReference type="ARBA" id="ARBA00022723"/>
    </source>
</evidence>
<dbReference type="NCBIfam" id="TIGR01573">
    <property type="entry name" value="cas2"/>
    <property type="match status" value="1"/>
</dbReference>
<proteinExistence type="predicted"/>
<evidence type="ECO:0000313" key="8">
    <source>
        <dbReference type="EMBL" id="KKS45596.1"/>
    </source>
</evidence>
<dbReference type="AlphaFoldDB" id="A0A0G1BH39"/>
<evidence type="ECO:0000259" key="7">
    <source>
        <dbReference type="Pfam" id="PF20803"/>
    </source>
</evidence>
<keyword evidence="2" id="KW-0479">Metal-binding</keyword>
<organism evidence="8 9">
    <name type="scientific">Candidatus Giovannonibacteria bacterium GW2011_GWF2_42_19</name>
    <dbReference type="NCBI Taxonomy" id="1618659"/>
    <lineage>
        <taxon>Bacteria</taxon>
        <taxon>Candidatus Giovannoniibacteriota</taxon>
    </lineage>
</organism>
<dbReference type="Pfam" id="PF20803">
    <property type="entry name" value="PaaX_M"/>
    <property type="match status" value="1"/>
</dbReference>
<evidence type="ECO:0000313" key="9">
    <source>
        <dbReference type="Proteomes" id="UP000034036"/>
    </source>
</evidence>
<accession>A0A0G1BH39</accession>
<keyword evidence="6" id="KW-0051">Antiviral defense</keyword>
<name>A0A0G1BH39_9BACT</name>
<sequence length="192" mass="22854">MEKRGSIIKFRRLRPRTQKILLLLLGGVALGLSHSPRQYFRILKSIKKEWEWIDKRNLRRTIQSLYKSRLIDAKDNPDGTTTIVLTQHGKTHALRYEIDTISIPPMNKWDRKWRIVMFDIPEKHKRARDALSQSLKRMGFAQLQKSVFVHPFDCSKEIMFVTEFFNLSRYIRHVLAEHIDIETVLMKKFHLA</sequence>
<gene>
    <name evidence="8" type="ORF">UV11_C0045G0005</name>
</gene>
<dbReference type="GO" id="GO:0004521">
    <property type="term" value="F:RNA endonuclease activity"/>
    <property type="evidence" value="ECO:0007669"/>
    <property type="project" value="InterPro"/>
</dbReference>
<dbReference type="InterPro" id="IPR021127">
    <property type="entry name" value="CRISPR_associated_Cas2"/>
</dbReference>
<dbReference type="Gene3D" id="3.30.70.2650">
    <property type="match status" value="1"/>
</dbReference>